<dbReference type="GO" id="GO:0046872">
    <property type="term" value="F:metal ion binding"/>
    <property type="evidence" value="ECO:0007669"/>
    <property type="project" value="UniProtKB-KW"/>
</dbReference>
<evidence type="ECO:0000259" key="10">
    <source>
        <dbReference type="SMART" id="SM00477"/>
    </source>
</evidence>
<keyword evidence="5" id="KW-0255">Endonuclease</keyword>
<evidence type="ECO:0008006" key="14">
    <source>
        <dbReference type="Google" id="ProtNLM"/>
    </source>
</evidence>
<name>A0AAE1ZIB2_SCHME</name>
<evidence type="ECO:0000256" key="3">
    <source>
        <dbReference type="ARBA" id="ARBA00022722"/>
    </source>
</evidence>
<dbReference type="GO" id="GO:0005634">
    <property type="term" value="C:nucleus"/>
    <property type="evidence" value="ECO:0007669"/>
    <property type="project" value="TreeGrafter"/>
</dbReference>
<dbReference type="InterPro" id="IPR044925">
    <property type="entry name" value="His-Me_finger_sf"/>
</dbReference>
<evidence type="ECO:0000256" key="9">
    <source>
        <dbReference type="PIRSR" id="PIRSR640255-2"/>
    </source>
</evidence>
<keyword evidence="13" id="KW-1185">Reference proteome</keyword>
<evidence type="ECO:0000313" key="12">
    <source>
        <dbReference type="EMBL" id="KAK4474178.1"/>
    </source>
</evidence>
<reference evidence="12" key="2">
    <citation type="journal article" date="2023" name="Infect Dis Poverty">
        <title>Chromosome-scale genome of the human blood fluke Schistosoma mekongi and its implications for public health.</title>
        <authorList>
            <person name="Zhou M."/>
            <person name="Xu L."/>
            <person name="Xu D."/>
            <person name="Chen W."/>
            <person name="Khan J."/>
            <person name="Hu Y."/>
            <person name="Huang H."/>
            <person name="Wei H."/>
            <person name="Zhang Y."/>
            <person name="Chusongsang P."/>
            <person name="Tanasarnprasert K."/>
            <person name="Hu X."/>
            <person name="Limpanont Y."/>
            <person name="Lv Z."/>
        </authorList>
    </citation>
    <scope>NUCLEOTIDE SEQUENCE</scope>
    <source>
        <strain evidence="12">LV_2022a</strain>
    </source>
</reference>
<dbReference type="InterPro" id="IPR018524">
    <property type="entry name" value="DNA/RNA_endonuclease_AS"/>
</dbReference>
<dbReference type="Proteomes" id="UP001292079">
    <property type="component" value="Unassembled WGS sequence"/>
</dbReference>
<gene>
    <name evidence="12" type="ORF">MN116_003478</name>
</gene>
<evidence type="ECO:0000313" key="13">
    <source>
        <dbReference type="Proteomes" id="UP001292079"/>
    </source>
</evidence>
<dbReference type="Gene3D" id="3.40.570.10">
    <property type="entry name" value="Extracellular Endonuclease, subunit A"/>
    <property type="match status" value="1"/>
</dbReference>
<dbReference type="Pfam" id="PF01223">
    <property type="entry name" value="Endonuclease_NS"/>
    <property type="match status" value="1"/>
</dbReference>
<dbReference type="InterPro" id="IPR020821">
    <property type="entry name" value="ENPP1-3/EXOG-like_nuc-like"/>
</dbReference>
<comment type="cofactor">
    <cofactor evidence="1">
        <name>Mg(2+)</name>
        <dbReference type="ChEBI" id="CHEBI:18420"/>
    </cofactor>
</comment>
<feature type="binding site" evidence="9">
    <location>
        <position position="490"/>
    </location>
    <ligand>
        <name>Mg(2+)</name>
        <dbReference type="ChEBI" id="CHEBI:18420"/>
        <note>catalytic</note>
    </ligand>
</feature>
<organism evidence="12 13">
    <name type="scientific">Schistosoma mekongi</name>
    <name type="common">Parasitic worm</name>
    <dbReference type="NCBI Taxonomy" id="38744"/>
    <lineage>
        <taxon>Eukaryota</taxon>
        <taxon>Metazoa</taxon>
        <taxon>Spiralia</taxon>
        <taxon>Lophotrochozoa</taxon>
        <taxon>Platyhelminthes</taxon>
        <taxon>Trematoda</taxon>
        <taxon>Digenea</taxon>
        <taxon>Strigeidida</taxon>
        <taxon>Schistosomatoidea</taxon>
        <taxon>Schistosomatidae</taxon>
        <taxon>Schistosoma</taxon>
    </lineage>
</organism>
<reference evidence="12" key="1">
    <citation type="submission" date="2022-04" db="EMBL/GenBank/DDBJ databases">
        <authorList>
            <person name="Xu L."/>
            <person name="Lv Z."/>
        </authorList>
    </citation>
    <scope>NUCLEOTIDE SEQUENCE</scope>
    <source>
        <strain evidence="12">LV_2022a</strain>
    </source>
</reference>
<dbReference type="GO" id="GO:0005743">
    <property type="term" value="C:mitochondrial inner membrane"/>
    <property type="evidence" value="ECO:0007669"/>
    <property type="project" value="TreeGrafter"/>
</dbReference>
<dbReference type="PANTHER" id="PTHR13966:SF5">
    <property type="entry name" value="ENDONUCLEASE G, MITOCHONDRIAL"/>
    <property type="match status" value="1"/>
</dbReference>
<evidence type="ECO:0000256" key="4">
    <source>
        <dbReference type="ARBA" id="ARBA00022723"/>
    </source>
</evidence>
<evidence type="ECO:0000256" key="7">
    <source>
        <dbReference type="ARBA" id="ARBA00022842"/>
    </source>
</evidence>
<dbReference type="InterPro" id="IPR040255">
    <property type="entry name" value="Non-specific_endonuclease"/>
</dbReference>
<protein>
    <recommendedName>
        <fullName evidence="14">Endonuclease</fullName>
    </recommendedName>
</protein>
<keyword evidence="6" id="KW-0378">Hydrolase</keyword>
<dbReference type="SMART" id="SM00477">
    <property type="entry name" value="NUC"/>
    <property type="match status" value="1"/>
</dbReference>
<comment type="similarity">
    <text evidence="2">Belongs to the DNA/RNA non-specific endonuclease family.</text>
</comment>
<dbReference type="InterPro" id="IPR044929">
    <property type="entry name" value="DNA/RNA_non-sp_Endonuclease_sf"/>
</dbReference>
<sequence>MDQSVSIDSPKLCLKLELNLAVNIDLKPDRVQFCREMEGLCPECSRFGFSVPLLSIKSASGSINGICSSNRCSYPFSEYSDLQLSHDHASEDTQSVRGFLDEIFGMDVKNGIDEVDSSKSVEFPLACTDYIPTSSSSTGFNLTPPDICDSSPVDALFQNSYMLPRYLADDMKRIISEDLPFSQRSQFQTTNNLCLSGKFNRSSDSGISISSRSSKMSTLSYSEHVAQRISDRTDTISTSKSVSGSSIPVSKSKSIPHVDQMIKLQEQPLVALAAPSVVGILLKELDVIKMGSIQRENSSAITEMKSILHRIHGYWRTCEVLKAGVYITVGALATSYFVRKSEVASTSFPKTVNAAEIVYPPFIDVPNFPMKNEAIHTLGVPLPSHLRVFDGYICVYDRRNRVPYWVMEHLNPTKLNQDNIDEAGIERENFDFYEDLGEIEMFRSTNEDYLNSGYDRGHLAAAGNHRLSYSAMEQTFILSNVAPQVGNGFNRHAWNSLEKYIRAIARKSHNMVVITGPLFLPQNVNGKKIVAYEVIGNNNVAVPTHFFKVAAIQSKPNGEWHKVAWVMPNISLPEKIRVDGFKASVESVERASGWKFFPKLKS</sequence>
<feature type="active site" description="Proton acceptor" evidence="8">
    <location>
        <position position="458"/>
    </location>
</feature>
<dbReference type="GO" id="GO:0004521">
    <property type="term" value="F:RNA endonuclease activity"/>
    <property type="evidence" value="ECO:0007669"/>
    <property type="project" value="TreeGrafter"/>
</dbReference>
<feature type="domain" description="DNA/RNA non-specific endonuclease/pyrophosphatase/phosphodiesterase" evidence="11">
    <location>
        <begin position="388"/>
        <end position="602"/>
    </location>
</feature>
<dbReference type="CDD" id="cd00091">
    <property type="entry name" value="NUC"/>
    <property type="match status" value="1"/>
</dbReference>
<feature type="domain" description="ENPP1-3/EXOG-like endonuclease/phosphodiesterase" evidence="10">
    <location>
        <begin position="389"/>
        <end position="602"/>
    </location>
</feature>
<keyword evidence="4 9" id="KW-0479">Metal-binding</keyword>
<evidence type="ECO:0000256" key="8">
    <source>
        <dbReference type="PIRSR" id="PIRSR640255-1"/>
    </source>
</evidence>
<dbReference type="AlphaFoldDB" id="A0AAE1ZIB2"/>
<dbReference type="PANTHER" id="PTHR13966">
    <property type="entry name" value="ENDONUCLEASE RELATED"/>
    <property type="match status" value="1"/>
</dbReference>
<comment type="caution">
    <text evidence="12">The sequence shown here is derived from an EMBL/GenBank/DDBJ whole genome shotgun (WGS) entry which is preliminary data.</text>
</comment>
<evidence type="ECO:0000256" key="5">
    <source>
        <dbReference type="ARBA" id="ARBA00022759"/>
    </source>
</evidence>
<dbReference type="GO" id="GO:0006309">
    <property type="term" value="P:apoptotic DNA fragmentation"/>
    <property type="evidence" value="ECO:0007669"/>
    <property type="project" value="TreeGrafter"/>
</dbReference>
<keyword evidence="7" id="KW-0460">Magnesium</keyword>
<dbReference type="InterPro" id="IPR001604">
    <property type="entry name" value="Endo_G_ENPP1-like_dom"/>
</dbReference>
<dbReference type="PROSITE" id="PS01070">
    <property type="entry name" value="NUCLEASE_NON_SPEC"/>
    <property type="match status" value="1"/>
</dbReference>
<dbReference type="GO" id="GO:0000014">
    <property type="term" value="F:single-stranded DNA endodeoxyribonuclease activity"/>
    <property type="evidence" value="ECO:0007669"/>
    <property type="project" value="TreeGrafter"/>
</dbReference>
<dbReference type="GO" id="GO:0003676">
    <property type="term" value="F:nucleic acid binding"/>
    <property type="evidence" value="ECO:0007669"/>
    <property type="project" value="InterPro"/>
</dbReference>
<evidence type="ECO:0000256" key="6">
    <source>
        <dbReference type="ARBA" id="ARBA00022801"/>
    </source>
</evidence>
<keyword evidence="3" id="KW-0540">Nuclease</keyword>
<evidence type="ECO:0000259" key="11">
    <source>
        <dbReference type="SMART" id="SM00892"/>
    </source>
</evidence>
<dbReference type="SUPFAM" id="SSF54060">
    <property type="entry name" value="His-Me finger endonucleases"/>
    <property type="match status" value="1"/>
</dbReference>
<dbReference type="SMART" id="SM00892">
    <property type="entry name" value="Endonuclease_NS"/>
    <property type="match status" value="1"/>
</dbReference>
<proteinExistence type="inferred from homology"/>
<evidence type="ECO:0000256" key="1">
    <source>
        <dbReference type="ARBA" id="ARBA00001946"/>
    </source>
</evidence>
<evidence type="ECO:0000256" key="2">
    <source>
        <dbReference type="ARBA" id="ARBA00010052"/>
    </source>
</evidence>
<dbReference type="EMBL" id="JALJAT010000002">
    <property type="protein sequence ID" value="KAK4474178.1"/>
    <property type="molecule type" value="Genomic_DNA"/>
</dbReference>
<accession>A0AAE1ZIB2</accession>